<name>G0TUW5_TRYVY</name>
<protein>
    <submittedName>
        <fullName evidence="1">Uncharacterized protein</fullName>
    </submittedName>
</protein>
<reference evidence="1" key="1">
    <citation type="journal article" date="2012" name="Proc. Natl. Acad. Sci. U.S.A.">
        <title>Antigenic diversity is generated by distinct evolutionary mechanisms in African trypanosome species.</title>
        <authorList>
            <person name="Jackson A.P."/>
            <person name="Berry A."/>
            <person name="Aslett M."/>
            <person name="Allison H.C."/>
            <person name="Burton P."/>
            <person name="Vavrova-Anderson J."/>
            <person name="Brown R."/>
            <person name="Browne H."/>
            <person name="Corton N."/>
            <person name="Hauser H."/>
            <person name="Gamble J."/>
            <person name="Gilderthorp R."/>
            <person name="Marcello L."/>
            <person name="McQuillan J."/>
            <person name="Otto T.D."/>
            <person name="Quail M.A."/>
            <person name="Sanders M.J."/>
            <person name="van Tonder A."/>
            <person name="Ginger M.L."/>
            <person name="Field M.C."/>
            <person name="Barry J.D."/>
            <person name="Hertz-Fowler C."/>
            <person name="Berriman M."/>
        </authorList>
    </citation>
    <scope>NUCLEOTIDE SEQUENCE</scope>
    <source>
        <strain evidence="1">Y486</strain>
    </source>
</reference>
<sequence>MGTWCRASGGGAYCGCPLCRCGPTPPFHALLCCVVRDSMACGKPPREGAGPWRNITVPYGIGHSAALRQCCRACCEFDRASGYPGAIQLHSHGNLKPLVCPARCHDL</sequence>
<organism evidence="1">
    <name type="scientific">Trypanosoma vivax (strain Y486)</name>
    <dbReference type="NCBI Taxonomy" id="1055687"/>
    <lineage>
        <taxon>Eukaryota</taxon>
        <taxon>Discoba</taxon>
        <taxon>Euglenozoa</taxon>
        <taxon>Kinetoplastea</taxon>
        <taxon>Metakinetoplastina</taxon>
        <taxon>Trypanosomatida</taxon>
        <taxon>Trypanosomatidae</taxon>
        <taxon>Trypanosoma</taxon>
        <taxon>Duttonella</taxon>
    </lineage>
</organism>
<accession>G0TUW5</accession>
<proteinExistence type="predicted"/>
<dbReference type="AlphaFoldDB" id="G0TUW5"/>
<evidence type="ECO:0000313" key="1">
    <source>
        <dbReference type="EMBL" id="CCC47752.1"/>
    </source>
</evidence>
<dbReference type="EMBL" id="HE573020">
    <property type="protein sequence ID" value="CCC47752.1"/>
    <property type="molecule type" value="Genomic_DNA"/>
</dbReference>
<dbReference type="VEuPathDB" id="TriTrypDB:TvY486_0404190"/>
<gene>
    <name evidence="1" type="ORF">TVY486_0404190</name>
</gene>